<protein>
    <submittedName>
        <fullName evidence="1">DUF1302 family protein</fullName>
    </submittedName>
</protein>
<evidence type="ECO:0000313" key="3">
    <source>
        <dbReference type="Proteomes" id="UP000755551"/>
    </source>
</evidence>
<evidence type="ECO:0000313" key="1">
    <source>
        <dbReference type="EMBL" id="MBV0934376.1"/>
    </source>
</evidence>
<organism evidence="1 3">
    <name type="scientific">Marinobacterium weihaiense</name>
    <dbReference type="NCBI Taxonomy" id="2851016"/>
    <lineage>
        <taxon>Bacteria</taxon>
        <taxon>Pseudomonadati</taxon>
        <taxon>Pseudomonadota</taxon>
        <taxon>Gammaproteobacteria</taxon>
        <taxon>Oceanospirillales</taxon>
        <taxon>Oceanospirillaceae</taxon>
        <taxon>Marinobacterium</taxon>
    </lineage>
</organism>
<dbReference type="EMBL" id="JAHQZT010000021">
    <property type="protein sequence ID" value="MBV0934376.1"/>
    <property type="molecule type" value="Genomic_DNA"/>
</dbReference>
<dbReference type="EMBL" id="JAHQZT010000040">
    <property type="protein sequence ID" value="MBV0934830.1"/>
    <property type="molecule type" value="Genomic_DNA"/>
</dbReference>
<sequence>RFSIGADFTHRTGLQVGVNYLTYLGDADEDDKPYEQLSLSDRDNLSLSVKYAF</sequence>
<name>A0ABS6MEY2_9GAMM</name>
<dbReference type="Pfam" id="PF06980">
    <property type="entry name" value="DUF1302"/>
    <property type="match status" value="1"/>
</dbReference>
<keyword evidence="3" id="KW-1185">Reference proteome</keyword>
<comment type="caution">
    <text evidence="1">The sequence shown here is derived from an EMBL/GenBank/DDBJ whole genome shotgun (WGS) entry which is preliminary data.</text>
</comment>
<evidence type="ECO:0000313" key="2">
    <source>
        <dbReference type="EMBL" id="MBV0934830.1"/>
    </source>
</evidence>
<proteinExistence type="predicted"/>
<reference evidence="1 3" key="1">
    <citation type="submission" date="2021-06" db="EMBL/GenBank/DDBJ databases">
        <title>Bacterium isolated from marine sediment.</title>
        <authorList>
            <person name="Zhu K.-L."/>
            <person name="Du Z.-J."/>
            <person name="Liang Q.-Y."/>
        </authorList>
    </citation>
    <scope>NUCLEOTIDE SEQUENCE [LARGE SCALE GENOMIC DNA]</scope>
    <source>
        <strain evidence="1 3">A346</strain>
    </source>
</reference>
<dbReference type="InterPro" id="IPR010727">
    <property type="entry name" value="DUF1302"/>
</dbReference>
<gene>
    <name evidence="1" type="ORF">KTN04_13605</name>
    <name evidence="2" type="ORF">KTN04_15945</name>
</gene>
<dbReference type="Proteomes" id="UP000755551">
    <property type="component" value="Unassembled WGS sequence"/>
</dbReference>
<feature type="non-terminal residue" evidence="1">
    <location>
        <position position="1"/>
    </location>
</feature>
<accession>A0ABS6MEY2</accession>